<protein>
    <submittedName>
        <fullName evidence="1">Uncharacterized protein</fullName>
    </submittedName>
</protein>
<evidence type="ECO:0000313" key="2">
    <source>
        <dbReference type="Proteomes" id="UP001194696"/>
    </source>
</evidence>
<organism evidence="1 2">
    <name type="scientific">Linnemannia gamsii</name>
    <dbReference type="NCBI Taxonomy" id="64522"/>
    <lineage>
        <taxon>Eukaryota</taxon>
        <taxon>Fungi</taxon>
        <taxon>Fungi incertae sedis</taxon>
        <taxon>Mucoromycota</taxon>
        <taxon>Mortierellomycotina</taxon>
        <taxon>Mortierellomycetes</taxon>
        <taxon>Mortierellales</taxon>
        <taxon>Mortierellaceae</taxon>
        <taxon>Linnemannia</taxon>
    </lineage>
</organism>
<accession>A0ABQ7JSA2</accession>
<name>A0ABQ7JSA2_9FUNG</name>
<gene>
    <name evidence="1" type="ORF">BGZ96_012270</name>
</gene>
<dbReference type="EMBL" id="JAAAIM010000912">
    <property type="protein sequence ID" value="KAG0283365.1"/>
    <property type="molecule type" value="Genomic_DNA"/>
</dbReference>
<keyword evidence="2" id="KW-1185">Reference proteome</keyword>
<sequence>MRIFSITVCISALTSTPTATISNRPGSFSPDERVPTCEILYEVAFGSVRGLAVELEEEEKSVVQVAPEVTKLSDRLRVAYAKGNSEGYLAHMAEYTEILAASAALKKAVDAAMGFSGFFRDQVNESYAEINNLGPSWLKFCQPKA</sequence>
<comment type="caution">
    <text evidence="1">The sequence shown here is derived from an EMBL/GenBank/DDBJ whole genome shotgun (WGS) entry which is preliminary data.</text>
</comment>
<reference evidence="1 2" key="1">
    <citation type="journal article" date="2020" name="Fungal Divers.">
        <title>Resolving the Mortierellaceae phylogeny through synthesis of multi-gene phylogenetics and phylogenomics.</title>
        <authorList>
            <person name="Vandepol N."/>
            <person name="Liber J."/>
            <person name="Desiro A."/>
            <person name="Na H."/>
            <person name="Kennedy M."/>
            <person name="Barry K."/>
            <person name="Grigoriev I.V."/>
            <person name="Miller A.N."/>
            <person name="O'Donnell K."/>
            <person name="Stajich J.E."/>
            <person name="Bonito G."/>
        </authorList>
    </citation>
    <scope>NUCLEOTIDE SEQUENCE [LARGE SCALE GENOMIC DNA]</scope>
    <source>
        <strain evidence="1 2">AD045</strain>
    </source>
</reference>
<evidence type="ECO:0000313" key="1">
    <source>
        <dbReference type="EMBL" id="KAG0283365.1"/>
    </source>
</evidence>
<proteinExistence type="predicted"/>
<dbReference type="Proteomes" id="UP001194696">
    <property type="component" value="Unassembled WGS sequence"/>
</dbReference>